<dbReference type="InterPro" id="IPR000914">
    <property type="entry name" value="SBP_5_dom"/>
</dbReference>
<comment type="similarity">
    <text evidence="2">Belongs to the bacterial solute-binding protein 5 family.</text>
</comment>
<comment type="subcellular location">
    <subcellularLocation>
        <location evidence="1">Periplasm</location>
    </subcellularLocation>
</comment>
<keyword evidence="6" id="KW-1185">Reference proteome</keyword>
<accession>A0A1G5CAI3</accession>
<protein>
    <submittedName>
        <fullName evidence="5">Peptide/nickel transport system substrate-binding protein</fullName>
    </submittedName>
</protein>
<dbReference type="STRING" id="549386.SAMN02927923_00502"/>
<dbReference type="Pfam" id="PF00496">
    <property type="entry name" value="SBP_bac_5"/>
    <property type="match status" value="1"/>
</dbReference>
<dbReference type="PANTHER" id="PTHR30290">
    <property type="entry name" value="PERIPLASMIC BINDING COMPONENT OF ABC TRANSPORTER"/>
    <property type="match status" value="1"/>
</dbReference>
<dbReference type="GO" id="GO:0015833">
    <property type="term" value="P:peptide transport"/>
    <property type="evidence" value="ECO:0007669"/>
    <property type="project" value="TreeGrafter"/>
</dbReference>
<dbReference type="Gene3D" id="3.40.190.10">
    <property type="entry name" value="Periplasmic binding protein-like II"/>
    <property type="match status" value="1"/>
</dbReference>
<dbReference type="GO" id="GO:1904680">
    <property type="term" value="F:peptide transmembrane transporter activity"/>
    <property type="evidence" value="ECO:0007669"/>
    <property type="project" value="TreeGrafter"/>
</dbReference>
<evidence type="ECO:0000256" key="2">
    <source>
        <dbReference type="ARBA" id="ARBA00005695"/>
    </source>
</evidence>
<dbReference type="AlphaFoldDB" id="A0A1G5CAI3"/>
<organism evidence="5 6">
    <name type="scientific">Microvirga guangxiensis</name>
    <dbReference type="NCBI Taxonomy" id="549386"/>
    <lineage>
        <taxon>Bacteria</taxon>
        <taxon>Pseudomonadati</taxon>
        <taxon>Pseudomonadota</taxon>
        <taxon>Alphaproteobacteria</taxon>
        <taxon>Hyphomicrobiales</taxon>
        <taxon>Methylobacteriaceae</taxon>
        <taxon>Microvirga</taxon>
    </lineage>
</organism>
<dbReference type="Gene3D" id="3.10.105.10">
    <property type="entry name" value="Dipeptide-binding Protein, Domain 3"/>
    <property type="match status" value="1"/>
</dbReference>
<gene>
    <name evidence="5" type="ORF">SAMN02927923_00502</name>
</gene>
<name>A0A1G5CAI3_9HYPH</name>
<proteinExistence type="inferred from homology"/>
<feature type="region of interest" description="Disordered" evidence="3">
    <location>
        <begin position="32"/>
        <end position="54"/>
    </location>
</feature>
<evidence type="ECO:0000313" key="6">
    <source>
        <dbReference type="Proteomes" id="UP000199569"/>
    </source>
</evidence>
<dbReference type="EMBL" id="FMVJ01000002">
    <property type="protein sequence ID" value="SCX99294.1"/>
    <property type="molecule type" value="Genomic_DNA"/>
</dbReference>
<sequence>MLNLLRSWSLKVMTQIPLPLVGRARAGLSASRSEILALTPPPPTPPHRGEESRSRFIGQAPRLKFLVATFVVGLLPLPLFAQTMQETPFFKDQAKTLPPVAERVPSAPLVVEAAGQPGGEIVTLVPRARDIRYISTYSYTRLVGYDRHLQLQPDLLEKFDAQNDQVFTFTLRAGHRWSDGTPFTAEDFRYYWEDIAFNKELSPAGPPEFMLVDGKPPRFEVIDERTIRYSWDKPNPRFLPQLAGALDPAIYRASAYLKQFHGKYADKKALEEKAKQQKLKSWAALHNRMDDMKEQTNPDLPTLMPWRVTNAAPANRFVFERNPYYHRIDKQGHQLPYVDRIVMDVSAPGLFAAKANAGETDLLFRGITMSDIPVLKEGEKMQGYETLIWPYARGTELALYPNLNTVDPVWRQLNRDVRFRRALSLGIDRKTLNNALLFGLGTEGNNTVVPESPLFSEELRTHNAQYDPTEASRLLDEMGLTKRNGAGFRLLPDGRELEIIVETDGESSLVVDGLTLIGEFWREIGVRLFVKPQDRTVLRNRSFAGLTVMVAAPGFDNAIPTAIMPPTEYAPMRQDNYTWPKWGQHVETKGANGEAVDLPEAKRLLELYETWMTTADEAVQEQAWREMLRNHVENQWVIGTVAGALQPIVTRNGLQGLPAKALYSWEPTAMLGIYRVDEIYWNKAAGKEARR</sequence>
<dbReference type="InterPro" id="IPR039424">
    <property type="entry name" value="SBP_5"/>
</dbReference>
<evidence type="ECO:0000259" key="4">
    <source>
        <dbReference type="Pfam" id="PF00496"/>
    </source>
</evidence>
<reference evidence="5 6" key="1">
    <citation type="submission" date="2016-10" db="EMBL/GenBank/DDBJ databases">
        <authorList>
            <person name="de Groot N.N."/>
        </authorList>
    </citation>
    <scope>NUCLEOTIDE SEQUENCE [LARGE SCALE GENOMIC DNA]</scope>
    <source>
        <strain evidence="5 6">CGMCC 1.7666</strain>
    </source>
</reference>
<dbReference type="PANTHER" id="PTHR30290:SF62">
    <property type="entry name" value="OLIGOPEPTIDE ABC TRANSPORTER, PERIPLASMIC OLIGOPEPTIDE-BINDING PROTEIN"/>
    <property type="match status" value="1"/>
</dbReference>
<feature type="domain" description="Solute-binding protein family 5" evidence="4">
    <location>
        <begin position="151"/>
        <end position="542"/>
    </location>
</feature>
<dbReference type="CDD" id="cd08500">
    <property type="entry name" value="PBP2_NikA_DppA_OppA_like_4"/>
    <property type="match status" value="1"/>
</dbReference>
<evidence type="ECO:0000313" key="5">
    <source>
        <dbReference type="EMBL" id="SCX99294.1"/>
    </source>
</evidence>
<evidence type="ECO:0000256" key="1">
    <source>
        <dbReference type="ARBA" id="ARBA00004418"/>
    </source>
</evidence>
<dbReference type="Proteomes" id="UP000199569">
    <property type="component" value="Unassembled WGS sequence"/>
</dbReference>
<dbReference type="SUPFAM" id="SSF53850">
    <property type="entry name" value="Periplasmic binding protein-like II"/>
    <property type="match status" value="1"/>
</dbReference>
<evidence type="ECO:0000256" key="3">
    <source>
        <dbReference type="SAM" id="MobiDB-lite"/>
    </source>
</evidence>